<feature type="compositionally biased region" description="Gly residues" evidence="1">
    <location>
        <begin position="30"/>
        <end position="41"/>
    </location>
</feature>
<evidence type="ECO:0000313" key="3">
    <source>
        <dbReference type="EMBL" id="MCT7358730.1"/>
    </source>
</evidence>
<organism evidence="3 4">
    <name type="scientific">Thalassolituus pacificus</name>
    <dbReference type="NCBI Taxonomy" id="2975440"/>
    <lineage>
        <taxon>Bacteria</taxon>
        <taxon>Pseudomonadati</taxon>
        <taxon>Pseudomonadota</taxon>
        <taxon>Gammaproteobacteria</taxon>
        <taxon>Oceanospirillales</taxon>
        <taxon>Oceanospirillaceae</taxon>
        <taxon>Thalassolituus</taxon>
    </lineage>
</organism>
<reference evidence="3" key="2">
    <citation type="submission" date="2022-08" db="EMBL/GenBank/DDBJ databases">
        <authorList>
            <person name="Dong C."/>
        </authorList>
    </citation>
    <scope>NUCLEOTIDE SEQUENCE</scope>
    <source>
        <strain evidence="3">59MF3M-4</strain>
    </source>
</reference>
<dbReference type="AlphaFoldDB" id="A0A9X3AR43"/>
<proteinExistence type="predicted"/>
<keyword evidence="4" id="KW-1185">Reference proteome</keyword>
<protein>
    <recommendedName>
        <fullName evidence="5">Lipoprotein</fullName>
    </recommendedName>
</protein>
<accession>A0A9X3AR43</accession>
<reference evidence="3" key="1">
    <citation type="journal article" date="2022" name="Front. Microbiol.">
        <title>Genome-based taxonomic rearrangement of Oceanobacter-related bacteria including the description of Thalassolituus hydrocarbonoclasticus sp. nov. and Thalassolituus pacificus sp. nov. and emended description of the genus Thalassolituus.</title>
        <authorList>
            <person name="Dong C."/>
            <person name="Wei L."/>
            <person name="Wang J."/>
            <person name="Lai Q."/>
            <person name="Huang Z."/>
            <person name="Shao Z."/>
        </authorList>
    </citation>
    <scope>NUCLEOTIDE SEQUENCE</scope>
    <source>
        <strain evidence="3">59MF3M-4</strain>
    </source>
</reference>
<keyword evidence="2" id="KW-0732">Signal</keyword>
<dbReference type="Proteomes" id="UP001147830">
    <property type="component" value="Unassembled WGS sequence"/>
</dbReference>
<feature type="chain" id="PRO_5040750353" description="Lipoprotein" evidence="2">
    <location>
        <begin position="27"/>
        <end position="260"/>
    </location>
</feature>
<feature type="region of interest" description="Disordered" evidence="1">
    <location>
        <begin position="19"/>
        <end position="54"/>
    </location>
</feature>
<feature type="signal peptide" evidence="2">
    <location>
        <begin position="1"/>
        <end position="26"/>
    </location>
</feature>
<evidence type="ECO:0000256" key="2">
    <source>
        <dbReference type="SAM" id="SignalP"/>
    </source>
</evidence>
<evidence type="ECO:0008006" key="5">
    <source>
        <dbReference type="Google" id="ProtNLM"/>
    </source>
</evidence>
<evidence type="ECO:0000313" key="4">
    <source>
        <dbReference type="Proteomes" id="UP001147830"/>
    </source>
</evidence>
<evidence type="ECO:0000256" key="1">
    <source>
        <dbReference type="SAM" id="MobiDB-lite"/>
    </source>
</evidence>
<dbReference type="RefSeq" id="WP_260975616.1">
    <property type="nucleotide sequence ID" value="NZ_JAOANI010000014.1"/>
</dbReference>
<comment type="caution">
    <text evidence="3">The sequence shown here is derived from an EMBL/GenBank/DDBJ whole genome shotgun (WGS) entry which is preliminary data.</text>
</comment>
<sequence>MKRLGLSLFIFALTACGGSSSGGTNADSGNAGGDQGGGDQSGGSAQAIDCSADKSERSWMPVPEYAGSYSAYEGDYSTLPNGGGLDPENFVGIAQLSIVLMVSNSEEGMMHPGPRWTSVDAQLTQYLDYSHNAEGETWTFTKHGVDGDGTEFNQHVNFKLEQPASCGYNEYHYEDDGSLASVFKSSKYEWTMKTYDAGTQTGLIETEIQPDRSGRTVSQDFESSSDYPVTIMSWDKNGENILLEYCKTAEGSDCVSSTAP</sequence>
<gene>
    <name evidence="3" type="ORF">NYR02_06835</name>
</gene>
<dbReference type="PROSITE" id="PS51257">
    <property type="entry name" value="PROKAR_LIPOPROTEIN"/>
    <property type="match status" value="1"/>
</dbReference>
<dbReference type="EMBL" id="JAOANI010000014">
    <property type="protein sequence ID" value="MCT7358730.1"/>
    <property type="molecule type" value="Genomic_DNA"/>
</dbReference>
<name>A0A9X3AR43_9GAMM</name>